<gene>
    <name evidence="1" type="ORF">ACFQZU_16220</name>
</gene>
<accession>A0ABW3BHR8</accession>
<comment type="caution">
    <text evidence="1">The sequence shown here is derived from an EMBL/GenBank/DDBJ whole genome shotgun (WGS) entry which is preliminary data.</text>
</comment>
<evidence type="ECO:0000313" key="2">
    <source>
        <dbReference type="Proteomes" id="UP001596956"/>
    </source>
</evidence>
<name>A0ABW3BHR8_9ACTN</name>
<reference evidence="2" key="1">
    <citation type="journal article" date="2019" name="Int. J. Syst. Evol. Microbiol.">
        <title>The Global Catalogue of Microorganisms (GCM) 10K type strain sequencing project: providing services to taxonomists for standard genome sequencing and annotation.</title>
        <authorList>
            <consortium name="The Broad Institute Genomics Platform"/>
            <consortium name="The Broad Institute Genome Sequencing Center for Infectious Disease"/>
            <person name="Wu L."/>
            <person name="Ma J."/>
        </authorList>
    </citation>
    <scope>NUCLEOTIDE SEQUENCE [LARGE SCALE GENOMIC DNA]</scope>
    <source>
        <strain evidence="2">CCUG 63369</strain>
    </source>
</reference>
<feature type="non-terminal residue" evidence="1">
    <location>
        <position position="1"/>
    </location>
</feature>
<organism evidence="1 2">
    <name type="scientific">Streptomonospora algeriensis</name>
    <dbReference type="NCBI Taxonomy" id="995084"/>
    <lineage>
        <taxon>Bacteria</taxon>
        <taxon>Bacillati</taxon>
        <taxon>Actinomycetota</taxon>
        <taxon>Actinomycetes</taxon>
        <taxon>Streptosporangiales</taxon>
        <taxon>Nocardiopsidaceae</taxon>
        <taxon>Streptomonospora</taxon>
    </lineage>
</organism>
<sequence>AVTGGTAAKGSRVLLRPGRRRADAQDMFLTGRAATVQGVYFDVDGGVYLAVTLDDDLGADLHRWHGRYLYFDPGEVELLAPGKDGAP</sequence>
<dbReference type="EMBL" id="JBHTHR010000623">
    <property type="protein sequence ID" value="MFD0802856.1"/>
    <property type="molecule type" value="Genomic_DNA"/>
</dbReference>
<dbReference type="Proteomes" id="UP001596956">
    <property type="component" value="Unassembled WGS sequence"/>
</dbReference>
<protein>
    <submittedName>
        <fullName evidence="1">Uncharacterized protein</fullName>
    </submittedName>
</protein>
<keyword evidence="2" id="KW-1185">Reference proteome</keyword>
<proteinExistence type="predicted"/>
<evidence type="ECO:0000313" key="1">
    <source>
        <dbReference type="EMBL" id="MFD0802856.1"/>
    </source>
</evidence>